<dbReference type="NCBIfam" id="NF033567">
    <property type="entry name" value="act_recrut_TARP"/>
    <property type="match status" value="1"/>
</dbReference>
<feature type="compositionally biased region" description="Low complexity" evidence="1">
    <location>
        <begin position="772"/>
        <end position="790"/>
    </location>
</feature>
<keyword evidence="4" id="KW-1185">Reference proteome</keyword>
<sequence length="867" mass="88648">MTSPINGPSITTQITSTETTTTTTTVGSLGEHTVTTSATGQPETTAQTTGTTAETVISDISSQEGSPSEVLFSSERSISTEPPTTGGAGASAAATHTLGMQRLRPSSSSSSSSTISSSDDAGETTSTQQSPDLGDLQGLHGSERSEGTMGAEGPGGLPETAIPQYDPSSKASIINFLKSPAVQQRMQTKGGHFVFIDEARSSFIFVRNGDWSTAESIKITNAKTGENITQPKDLEMCVAKFCVAYETIQSDWATNIQPRVSERAGGAQGTYDHLMLSFKFKTAVLYGPWNSKELSSDYTPSVWRRGTKVDTGPIWKDVGGLQGINWKTTPKPDFDDASFTRETPGAGQSSGAPAPSPYAAPIINVNLGGISTNVSVGGTTATTTVNTGGTASQTEETESTTTEESNNSFETASEGDDIETASTSSGGTIEEPTLHYEEEGNGEDDMSPPPPPGPPPASSSGSGITGMSGSTLKDVLKAVAAHNKVVWGADGEHISGANQDLGTVVRNAEHGIFNQTVIQNGGNSVSGADQGGSDGGAGGASGSGGGNRTRGSGQGEDGVVDNRDLLGKIRAHLDSVYPTENLTPDGTTLGDIIKNEEGSGGASEGFVTANPQAGPARMATRVVQNTGTSETASSQQATASSGTEEAASSSGASGSQSSSDPSSAGNDTGRTQRGGTGDGSRVNTSSTTSRMVGKQFESSQDNRDLLAKIRAHLDAVYPTENLTPDGTTLGDIIKNEEGSGGASEGFVTANPQAGPARMATRVVQNTGTSETASSQQAVPSSSSSRLQQASERLQGALGDPAGRSTRADLHSAAREVADSLSTMAGIVRLNTPPSVLTSDDSSSTGMGLLAAARDVAQSLTKTLDNFN</sequence>
<feature type="region of interest" description="Disordered" evidence="1">
    <location>
        <begin position="1"/>
        <end position="165"/>
    </location>
</feature>
<feature type="compositionally biased region" description="Low complexity" evidence="1">
    <location>
        <begin position="39"/>
        <end position="55"/>
    </location>
</feature>
<reference evidence="3 4" key="1">
    <citation type="journal article" date="2011" name="J. Bacteriol.">
        <title>Genome sequence of the obligate intracellular animal pathogen Chlamydia pecorum E58.</title>
        <authorList>
            <person name="Mojica S."/>
            <person name="Huot Creasy H."/>
            <person name="Daugherty S."/>
            <person name="Read T.D."/>
            <person name="Kim T."/>
            <person name="Kaltenboeck B."/>
            <person name="Bavoil P."/>
            <person name="Myers G.S."/>
        </authorList>
    </citation>
    <scope>NUCLEOTIDE SEQUENCE [LARGE SCALE GENOMIC DNA]</scope>
    <source>
        <strain evidence="3 4">E58</strain>
    </source>
</reference>
<proteinExistence type="predicted"/>
<feature type="compositionally biased region" description="Low complexity" evidence="1">
    <location>
        <begin position="90"/>
        <end position="99"/>
    </location>
</feature>
<feature type="compositionally biased region" description="Low complexity" evidence="1">
    <location>
        <begin position="344"/>
        <end position="355"/>
    </location>
</feature>
<dbReference type="Pfam" id="PF07577">
    <property type="entry name" value="DUF1547"/>
    <property type="match status" value="1"/>
</dbReference>
<dbReference type="KEGG" id="cpm:G5S_0486"/>
<evidence type="ECO:0000259" key="2">
    <source>
        <dbReference type="Pfam" id="PF07577"/>
    </source>
</evidence>
<dbReference type="EMBL" id="CP002608">
    <property type="protein sequence ID" value="AEB41471.1"/>
    <property type="molecule type" value="Genomic_DNA"/>
</dbReference>
<feature type="compositionally biased region" description="Low complexity" evidence="1">
    <location>
        <begin position="106"/>
        <end position="118"/>
    </location>
</feature>
<evidence type="ECO:0000256" key="1">
    <source>
        <dbReference type="SAM" id="MobiDB-lite"/>
    </source>
</evidence>
<dbReference type="AlphaFoldDB" id="A0AA34RD00"/>
<gene>
    <name evidence="3" type="ordered locus">G5S_0486</name>
</gene>
<feature type="domain" description="DUF1547" evidence="2">
    <location>
        <begin position="704"/>
        <end position="748"/>
    </location>
</feature>
<dbReference type="Proteomes" id="UP000008305">
    <property type="component" value="Chromosome"/>
</dbReference>
<organism evidence="3 4">
    <name type="scientific">Chlamydia pecorum (strain ATCC VR-628 / DSM 29919 / E58)</name>
    <name type="common">Chlamydophila pecorum</name>
    <dbReference type="NCBI Taxonomy" id="331635"/>
    <lineage>
        <taxon>Bacteria</taxon>
        <taxon>Pseudomonadati</taxon>
        <taxon>Chlamydiota</taxon>
        <taxon>Chlamydiia</taxon>
        <taxon>Chlamydiales</taxon>
        <taxon>Chlamydiaceae</taxon>
        <taxon>Chlamydia/Chlamydophila group</taxon>
        <taxon>Chlamydia</taxon>
    </lineage>
</organism>
<accession>A0AA34RD00</accession>
<feature type="region of interest" description="Disordered" evidence="1">
    <location>
        <begin position="762"/>
        <end position="790"/>
    </location>
</feature>
<feature type="compositionally biased region" description="Low complexity" evidence="1">
    <location>
        <begin position="11"/>
        <end position="25"/>
    </location>
</feature>
<feature type="compositionally biased region" description="Polar residues" evidence="1">
    <location>
        <begin position="1"/>
        <end position="10"/>
    </location>
</feature>
<evidence type="ECO:0000313" key="3">
    <source>
        <dbReference type="EMBL" id="AEB41471.1"/>
    </source>
</evidence>
<protein>
    <recommendedName>
        <fullName evidence="2">DUF1547 domain-containing protein</fullName>
    </recommendedName>
</protein>
<feature type="compositionally biased region" description="Polar residues" evidence="1">
    <location>
        <begin position="74"/>
        <end position="83"/>
    </location>
</feature>
<feature type="compositionally biased region" description="Low complexity" evidence="1">
    <location>
        <begin position="381"/>
        <end position="412"/>
    </location>
</feature>
<feature type="compositionally biased region" description="Low complexity" evidence="1">
    <location>
        <begin position="626"/>
        <end position="671"/>
    </location>
</feature>
<evidence type="ECO:0000313" key="4">
    <source>
        <dbReference type="Proteomes" id="UP000008305"/>
    </source>
</evidence>
<feature type="compositionally biased region" description="Pro residues" evidence="1">
    <location>
        <begin position="447"/>
        <end position="457"/>
    </location>
</feature>
<feature type="region of interest" description="Disordered" evidence="1">
    <location>
        <begin position="381"/>
        <end position="469"/>
    </location>
</feature>
<name>A0AA34RD00_CHLPE</name>
<feature type="region of interest" description="Disordered" evidence="1">
    <location>
        <begin position="578"/>
        <end position="701"/>
    </location>
</feature>
<feature type="compositionally biased region" description="Gly residues" evidence="1">
    <location>
        <begin position="529"/>
        <end position="556"/>
    </location>
</feature>
<feature type="region of interest" description="Disordered" evidence="1">
    <location>
        <begin position="322"/>
        <end position="355"/>
    </location>
</feature>
<feature type="compositionally biased region" description="Polar residues" evidence="1">
    <location>
        <begin position="681"/>
        <end position="690"/>
    </location>
</feature>
<dbReference type="InterPro" id="IPR011443">
    <property type="entry name" value="DUF1547"/>
</dbReference>
<feature type="compositionally biased region" description="Polar residues" evidence="1">
    <location>
        <begin position="762"/>
        <end position="771"/>
    </location>
</feature>
<feature type="compositionally biased region" description="Low complexity" evidence="1">
    <location>
        <begin position="458"/>
        <end position="469"/>
    </location>
</feature>
<feature type="region of interest" description="Disordered" evidence="1">
    <location>
        <begin position="520"/>
        <end position="560"/>
    </location>
</feature>